<dbReference type="Ensembl" id="ENSMFAT00000076879.1">
    <property type="protein sequence ID" value="ENSMFAP00000055812.1"/>
    <property type="gene ID" value="ENSMFAG00000057751.1"/>
</dbReference>
<comment type="similarity">
    <text evidence="2">Belongs to the IGFL family.</text>
</comment>
<evidence type="ECO:0000256" key="4">
    <source>
        <dbReference type="ARBA" id="ARBA00022729"/>
    </source>
</evidence>
<protein>
    <recommendedName>
        <fullName evidence="8">IGF like family member 1</fullName>
    </recommendedName>
</protein>
<dbReference type="PANTHER" id="PTHR34827:SF2">
    <property type="entry name" value="INSULIN GROWTH FACTOR-LIKE FAMILY MEMBER 1"/>
    <property type="match status" value="1"/>
</dbReference>
<feature type="region of interest" description="Disordered" evidence="5">
    <location>
        <begin position="120"/>
        <end position="139"/>
    </location>
</feature>
<evidence type="ECO:0000256" key="1">
    <source>
        <dbReference type="ARBA" id="ARBA00004613"/>
    </source>
</evidence>
<dbReference type="Proteomes" id="UP000233100">
    <property type="component" value="Chromosome 19"/>
</dbReference>
<reference evidence="6" key="3">
    <citation type="submission" date="2025-09" db="UniProtKB">
        <authorList>
            <consortium name="Ensembl"/>
        </authorList>
    </citation>
    <scope>IDENTIFICATION</scope>
</reference>
<sequence>MASRGCVLGKEDRTPFLPEPISYLSHHQGSLPTPNYTSSLLPCPAKSPGVNCSQQFPIHSSQISPIHSPLSVPELLKAIPSPGSTQSSSKCRCQSYLWLSTHPIFPFPFPFPQLSLPFSSSPGSSAHTEPQVSPGGLGKLGEGYTFQGTPGWDPPATTTWISPALSPPVAPMTPYLMLCQPHMRCGDKFYDPLQHCCYDDAVVPLARTQRCGNCTFRVCFEQCCPWTFMVKLINQNCNSAPTSDDRLCRS</sequence>
<name>A0A7N9CYK0_MACFA</name>
<dbReference type="GO" id="GO:0005102">
    <property type="term" value="F:signaling receptor binding"/>
    <property type="evidence" value="ECO:0007669"/>
    <property type="project" value="TreeGrafter"/>
</dbReference>
<comment type="subcellular location">
    <subcellularLocation>
        <location evidence="1">Secreted</location>
    </subcellularLocation>
</comment>
<evidence type="ECO:0000313" key="7">
    <source>
        <dbReference type="Proteomes" id="UP000233100"/>
    </source>
</evidence>
<evidence type="ECO:0000256" key="2">
    <source>
        <dbReference type="ARBA" id="ARBA00009529"/>
    </source>
</evidence>
<keyword evidence="4" id="KW-0732">Signal</keyword>
<dbReference type="Pfam" id="PF14653">
    <property type="entry name" value="IGFL"/>
    <property type="match status" value="1"/>
</dbReference>
<keyword evidence="3" id="KW-0964">Secreted</keyword>
<dbReference type="GO" id="GO:0005615">
    <property type="term" value="C:extracellular space"/>
    <property type="evidence" value="ECO:0007669"/>
    <property type="project" value="TreeGrafter"/>
</dbReference>
<accession>A0A7N9CYK0</accession>
<organism evidence="6 7">
    <name type="scientific">Macaca fascicularis</name>
    <name type="common">Crab-eating macaque</name>
    <name type="synonym">Cynomolgus monkey</name>
    <dbReference type="NCBI Taxonomy" id="9541"/>
    <lineage>
        <taxon>Eukaryota</taxon>
        <taxon>Metazoa</taxon>
        <taxon>Chordata</taxon>
        <taxon>Craniata</taxon>
        <taxon>Vertebrata</taxon>
        <taxon>Euteleostomi</taxon>
        <taxon>Mammalia</taxon>
        <taxon>Eutheria</taxon>
        <taxon>Euarchontoglires</taxon>
        <taxon>Primates</taxon>
        <taxon>Haplorrhini</taxon>
        <taxon>Catarrhini</taxon>
        <taxon>Cercopithecidae</taxon>
        <taxon>Cercopithecinae</taxon>
        <taxon>Macaca</taxon>
    </lineage>
</organism>
<proteinExistence type="inferred from homology"/>
<dbReference type="PANTHER" id="PTHR34827">
    <property type="entry name" value="INSULIN GROWTH FACTOR-LIKE FAMILY MEMBER 3-RELATED"/>
    <property type="match status" value="1"/>
</dbReference>
<evidence type="ECO:0000256" key="5">
    <source>
        <dbReference type="SAM" id="MobiDB-lite"/>
    </source>
</evidence>
<dbReference type="AlphaFoldDB" id="A0A7N9CYK0"/>
<evidence type="ECO:0000256" key="3">
    <source>
        <dbReference type="ARBA" id="ARBA00022525"/>
    </source>
</evidence>
<dbReference type="InterPro" id="IPR032744">
    <property type="entry name" value="IGFL"/>
</dbReference>
<evidence type="ECO:0000313" key="6">
    <source>
        <dbReference type="Ensembl" id="ENSMFAP00000055812.1"/>
    </source>
</evidence>
<dbReference type="GeneTree" id="ENSGT00390000009557"/>
<evidence type="ECO:0008006" key="8">
    <source>
        <dbReference type="Google" id="ProtNLM"/>
    </source>
</evidence>
<reference evidence="6" key="2">
    <citation type="submission" date="2025-08" db="UniProtKB">
        <authorList>
            <consortium name="Ensembl"/>
        </authorList>
    </citation>
    <scope>IDENTIFICATION</scope>
</reference>
<keyword evidence="7" id="KW-1185">Reference proteome</keyword>
<reference evidence="6 7" key="1">
    <citation type="submission" date="2013-03" db="EMBL/GenBank/DDBJ databases">
        <authorList>
            <person name="Warren W."/>
            <person name="Wilson R.K."/>
        </authorList>
    </citation>
    <scope>NUCLEOTIDE SEQUENCE</scope>
</reference>